<dbReference type="RefSeq" id="WP_167035324.1">
    <property type="nucleotide sequence ID" value="NZ_BAAANA010000002.1"/>
</dbReference>
<dbReference type="Pfam" id="PF13416">
    <property type="entry name" value="SBP_bac_8"/>
    <property type="match status" value="1"/>
</dbReference>
<keyword evidence="3" id="KW-0762">Sugar transport</keyword>
<accession>A0A7Y2M0A2</accession>
<dbReference type="GO" id="GO:0055052">
    <property type="term" value="C:ATP-binding cassette (ABC) transporter complex, substrate-binding subunit-containing"/>
    <property type="evidence" value="ECO:0007669"/>
    <property type="project" value="TreeGrafter"/>
</dbReference>
<evidence type="ECO:0000256" key="4">
    <source>
        <dbReference type="ARBA" id="ARBA00022729"/>
    </source>
</evidence>
<evidence type="ECO:0000256" key="2">
    <source>
        <dbReference type="ARBA" id="ARBA00022448"/>
    </source>
</evidence>
<dbReference type="SUPFAM" id="SSF53850">
    <property type="entry name" value="Periplasmic binding protein-like II"/>
    <property type="match status" value="1"/>
</dbReference>
<dbReference type="Gene3D" id="3.40.190.10">
    <property type="entry name" value="Periplasmic binding protein-like II"/>
    <property type="match status" value="2"/>
</dbReference>
<keyword evidence="2" id="KW-0813">Transport</keyword>
<comment type="similarity">
    <text evidence="1">Belongs to the bacterial solute-binding protein 1 family.</text>
</comment>
<dbReference type="Proteomes" id="UP000543598">
    <property type="component" value="Unassembled WGS sequence"/>
</dbReference>
<dbReference type="EMBL" id="JABEMB010000007">
    <property type="protein sequence ID" value="NNH03589.1"/>
    <property type="molecule type" value="Genomic_DNA"/>
</dbReference>
<dbReference type="AlphaFoldDB" id="A0A7Y2M0A2"/>
<protein>
    <submittedName>
        <fullName evidence="6">Maltose ABC transporter substrate-binding protein</fullName>
    </submittedName>
</protein>
<dbReference type="InterPro" id="IPR006059">
    <property type="entry name" value="SBP"/>
</dbReference>
<keyword evidence="7" id="KW-1185">Reference proteome</keyword>
<feature type="signal peptide" evidence="5">
    <location>
        <begin position="1"/>
        <end position="23"/>
    </location>
</feature>
<name>A0A7Y2M0A2_9MICO</name>
<dbReference type="CDD" id="cd13586">
    <property type="entry name" value="PBP2_Maltose_binding_like"/>
    <property type="match status" value="1"/>
</dbReference>
<dbReference type="PROSITE" id="PS51257">
    <property type="entry name" value="PROKAR_LIPOPROTEIN"/>
    <property type="match status" value="1"/>
</dbReference>
<gene>
    <name evidence="6" type="ORF">HLA99_06960</name>
</gene>
<dbReference type="GO" id="GO:0015768">
    <property type="term" value="P:maltose transport"/>
    <property type="evidence" value="ECO:0007669"/>
    <property type="project" value="TreeGrafter"/>
</dbReference>
<evidence type="ECO:0000313" key="7">
    <source>
        <dbReference type="Proteomes" id="UP000543598"/>
    </source>
</evidence>
<evidence type="ECO:0000256" key="5">
    <source>
        <dbReference type="SAM" id="SignalP"/>
    </source>
</evidence>
<dbReference type="GO" id="GO:0015144">
    <property type="term" value="F:carbohydrate transmembrane transporter activity"/>
    <property type="evidence" value="ECO:0007669"/>
    <property type="project" value="InterPro"/>
</dbReference>
<comment type="caution">
    <text evidence="6">The sequence shown here is derived from an EMBL/GenBank/DDBJ whole genome shotgun (WGS) entry which is preliminary data.</text>
</comment>
<dbReference type="GO" id="GO:1901982">
    <property type="term" value="F:maltose binding"/>
    <property type="evidence" value="ECO:0007669"/>
    <property type="project" value="TreeGrafter"/>
</dbReference>
<dbReference type="GO" id="GO:0042956">
    <property type="term" value="P:maltodextrin transmembrane transport"/>
    <property type="evidence" value="ECO:0007669"/>
    <property type="project" value="TreeGrafter"/>
</dbReference>
<dbReference type="PANTHER" id="PTHR30061">
    <property type="entry name" value="MALTOSE-BINDING PERIPLASMIC PROTEIN"/>
    <property type="match status" value="1"/>
</dbReference>
<dbReference type="InterPro" id="IPR006060">
    <property type="entry name" value="Maltose/Cyclodextrin-bd"/>
</dbReference>
<proteinExistence type="inferred from homology"/>
<keyword evidence="4 5" id="KW-0732">Signal</keyword>
<sequence length="410" mass="42712">MKVNKKGAVGLTALIAGSMLALAGCAGGGSSTPTDTGSAGTLTVWVDDNRAKALKDVVAQFEEEKGVDVNLVIKDNAKIRDDFTAQVPTGKGPDITIGAHDWLGAFVQDGLVAPIELGDKAADFRDVAVQAFTLNGQVYGLPYATENIALMRNADLVSEAPTSFDDMIAKGTAAGTKYPFVVGLDPANADPYHLYPFQTSFGNSVFAQNADGSFDGTQLTIGDEAGQNFATWLGAQGAAGTINLNLTQDLSKEAFNSGESPFILTGPWNVADAEAKGINIAIDPIPSAGGETAAPFVGVQGFYLSAKSTNTLLANEFLVNYLATPDVQYALYEAGDRPPANTEAYEKASSDPIIQGFGEVGTNGVPQPSIPEMGSVWEFWGVAEAAIIKGADPVATWTKMAADIQAKIDG</sequence>
<feature type="chain" id="PRO_5038430320" evidence="5">
    <location>
        <begin position="24"/>
        <end position="410"/>
    </location>
</feature>
<evidence type="ECO:0000256" key="1">
    <source>
        <dbReference type="ARBA" id="ARBA00008520"/>
    </source>
</evidence>
<evidence type="ECO:0000313" key="6">
    <source>
        <dbReference type="EMBL" id="NNH03589.1"/>
    </source>
</evidence>
<evidence type="ECO:0000256" key="3">
    <source>
        <dbReference type="ARBA" id="ARBA00022597"/>
    </source>
</evidence>
<reference evidence="6 7" key="1">
    <citation type="submission" date="2020-05" db="EMBL/GenBank/DDBJ databases">
        <title>MicrobeNet Type strains.</title>
        <authorList>
            <person name="Nicholson A.C."/>
        </authorList>
    </citation>
    <scope>NUCLEOTIDE SEQUENCE [LARGE SCALE GENOMIC DNA]</scope>
    <source>
        <strain evidence="6 7">JCM 14282</strain>
    </source>
</reference>
<dbReference type="PRINTS" id="PR00181">
    <property type="entry name" value="MALTOSEBP"/>
</dbReference>
<organism evidence="6 7">
    <name type="scientific">Microbacterium ulmi</name>
    <dbReference type="NCBI Taxonomy" id="179095"/>
    <lineage>
        <taxon>Bacteria</taxon>
        <taxon>Bacillati</taxon>
        <taxon>Actinomycetota</taxon>
        <taxon>Actinomycetes</taxon>
        <taxon>Micrococcales</taxon>
        <taxon>Microbacteriaceae</taxon>
        <taxon>Microbacterium</taxon>
    </lineage>
</organism>
<dbReference type="PANTHER" id="PTHR30061:SF50">
    <property type="entry name" value="MALTOSE_MALTODEXTRIN-BINDING PERIPLASMIC PROTEIN"/>
    <property type="match status" value="1"/>
</dbReference>